<feature type="compositionally biased region" description="Basic and acidic residues" evidence="1">
    <location>
        <begin position="15"/>
        <end position="36"/>
    </location>
</feature>
<feature type="region of interest" description="Disordered" evidence="1">
    <location>
        <begin position="58"/>
        <end position="108"/>
    </location>
</feature>
<dbReference type="OrthoDB" id="3436397at2759"/>
<evidence type="ECO:0000313" key="3">
    <source>
        <dbReference type="Proteomes" id="UP000777438"/>
    </source>
</evidence>
<feature type="compositionally biased region" description="Basic and acidic residues" evidence="1">
    <location>
        <begin position="78"/>
        <end position="97"/>
    </location>
</feature>
<name>A0A9P8W8M4_9HYPO</name>
<feature type="region of interest" description="Disordered" evidence="1">
    <location>
        <begin position="1"/>
        <end position="45"/>
    </location>
</feature>
<sequence length="108" mass="11713">MALSDMLPGSTASKDSVEEPKPFKEQLDQAANDRRSGSNKPNPVVQKITEYVPAAAKVLGQQSDPNDTNKPEIPGPPERPHHDDKIEDFVRDQHRSNGTDGILGGDGK</sequence>
<accession>A0A9P8W8M4</accession>
<protein>
    <submittedName>
        <fullName evidence="2">Uncharacterized protein</fullName>
    </submittedName>
</protein>
<gene>
    <name evidence="2" type="ORF">B0T10DRAFT_267911</name>
</gene>
<comment type="caution">
    <text evidence="2">The sequence shown here is derived from an EMBL/GenBank/DDBJ whole genome shotgun (WGS) entry which is preliminary data.</text>
</comment>
<proteinExistence type="predicted"/>
<evidence type="ECO:0000313" key="2">
    <source>
        <dbReference type="EMBL" id="KAH6893217.1"/>
    </source>
</evidence>
<reference evidence="2 3" key="1">
    <citation type="journal article" date="2021" name="Nat. Commun.">
        <title>Genetic determinants of endophytism in the Arabidopsis root mycobiome.</title>
        <authorList>
            <person name="Mesny F."/>
            <person name="Miyauchi S."/>
            <person name="Thiergart T."/>
            <person name="Pickel B."/>
            <person name="Atanasova L."/>
            <person name="Karlsson M."/>
            <person name="Huettel B."/>
            <person name="Barry K.W."/>
            <person name="Haridas S."/>
            <person name="Chen C."/>
            <person name="Bauer D."/>
            <person name="Andreopoulos W."/>
            <person name="Pangilinan J."/>
            <person name="LaButti K."/>
            <person name="Riley R."/>
            <person name="Lipzen A."/>
            <person name="Clum A."/>
            <person name="Drula E."/>
            <person name="Henrissat B."/>
            <person name="Kohler A."/>
            <person name="Grigoriev I.V."/>
            <person name="Martin F.M."/>
            <person name="Hacquard S."/>
        </authorList>
    </citation>
    <scope>NUCLEOTIDE SEQUENCE [LARGE SCALE GENOMIC DNA]</scope>
    <source>
        <strain evidence="2 3">MPI-CAGE-CH-0241</strain>
    </source>
</reference>
<dbReference type="Proteomes" id="UP000777438">
    <property type="component" value="Unassembled WGS sequence"/>
</dbReference>
<organism evidence="2 3">
    <name type="scientific">Thelonectria olida</name>
    <dbReference type="NCBI Taxonomy" id="1576542"/>
    <lineage>
        <taxon>Eukaryota</taxon>
        <taxon>Fungi</taxon>
        <taxon>Dikarya</taxon>
        <taxon>Ascomycota</taxon>
        <taxon>Pezizomycotina</taxon>
        <taxon>Sordariomycetes</taxon>
        <taxon>Hypocreomycetidae</taxon>
        <taxon>Hypocreales</taxon>
        <taxon>Nectriaceae</taxon>
        <taxon>Thelonectria</taxon>
    </lineage>
</organism>
<evidence type="ECO:0000256" key="1">
    <source>
        <dbReference type="SAM" id="MobiDB-lite"/>
    </source>
</evidence>
<dbReference type="AlphaFoldDB" id="A0A9P8W8M4"/>
<keyword evidence="3" id="KW-1185">Reference proteome</keyword>
<dbReference type="EMBL" id="JAGPYM010000006">
    <property type="protein sequence ID" value="KAH6893217.1"/>
    <property type="molecule type" value="Genomic_DNA"/>
</dbReference>